<sequence length="1690" mass="185168">MQAHGGQPRRPSRQDTIDLHRDDLAHEGQGYQHYDDGRYASDDDFHTQGVSVMEDEDDQEEFMDEDDRSSVSEIPDPSIDFDLVYSLHTFVATVEGQANVSKGDSLFLMDDSNSYWWLVRVLKSQEVGYIPAENIETPYERLARLNKHRNVDLASATQQERTEDTKSIRERDRRQRYGSSPVFNYPPAVWNEDEYEGDEWDEDEEGDEYEEAYEDLEDDSGVQGQSSNGKVNPADFDPDDGMSWEEGAADESRNRQTAQQQHQGDASAQAKISPGAQQAQLGLGLASTVRQGSRERLVSGQSQQSQQSQDTARGFDPENITETKRVTATPAIARDLTSRQNGNESNTSISGLQLAGQGQAQSQQRPSQEEGKRSREEPSDSENGDSSRKRGKDNRSFSGDRKLRKERNLDGPDTDGEGSGKESKDKKKKGEYWLAYSDEGKRTRRKKTTAPSSYTLSPPETGNPVFPHQRRPNPMDPKRSQPSNGPGAQTGTLQASALRMQRADQEQQARFHQSFSRSPSSPPDPAMAFGTQSAATQLRNLHTTTHNGRPGSLILIEGNQPLPELSVLRVFAGERVESEATFKTVLVNADTTSTKLVHQAMQRFRLANAEDPSEYYLTVKSSGGAEAMLHPDERPLLVFEAEQARAPTVKRSSVGSINSIASNLSAMPAIAKLGMNDFADDSAVKFYLNRKPSPKSGDGSPAPQGIEEDVTLRAEEIDDTGAGGGTGAIDDDTDTLRGSVSYGNANGRPHLTVAPASQGSVPPERFTSPSARFSVQVVIYPEDLPEGMHRSQSGIVASPGISQTQRRKVLNFPKNTTVAEVIEAGLERFGILEGVVEGGDDVEEKMTKRRSHSRVRYGLAVLNEGHAERDLLPSSKVLDAFVKQPIMRVIDRRSADAKRRSADSTMLLAGVEDIQQDDPVFILRRVAGARNSYRSSTSRYSAPLDELALQQLATQRESVSDASVVSDKEPQQQAPAHQMTPKEIIAAQRAASRANQRAVVTTQANSERGVDVLLPDRATLRSTRARTDDRMRYSYVLPDGEAYDISEIVERELRGNQSPSGTRVASSEGGDLLEGVMETPRNVMEEKLDRVLNKIRDDKSNGRLGINISAQARQSPSDSDASHYYNGRFASHAPRQLKHADRDDPYSYVITLVISELMAVIELSAALRKPAPRPGLSPIDELLFGPNLTIGEIHPSLRDIYEPTFREMQDVDRVRINSSSSADYKTDSSHSNLTNSCMQLSGLHEHDASVFVGLHALDAIRYRKLLRLTIIDQLSTEMNTKRVGVLGGGQLGRMLAASASLLNVEVLFLDVGTQAPAKQVLASTEHIDGSFSDSAKIRELASKVDILTVEIEHVNVEILELIEREGKVSVQPTPATIRTIQDKYSRTLAYDGRGNFVVRSEDKAADALKALGDRPLYAERWAPFTNELAVMVVRGLGGEVKSYPVVETVHKNNICHLVFAPARENTKVIQAARKLAEDAVRTFTGAGVFGVEMFLMPDGALMVNEIAPRPHNRALHIEVATHPKLKVPSAIMLNLIGQTDQGDEIGRVARAALEVPGASTHLYGKAACRPGRKMGHITLVGPRSDYGLDSDLPIMRQAAQILEDFKIPFELTIVSAHRTVDRMMTYARSAAGRGLKVIIAGAGGAAHLPGMVAAMTSLPVIGVPVKGSSLDGVDSLHSIVQMPVSRGPGE</sequence>
<comment type="pathway">
    <text evidence="1">Purine metabolism; IMP biosynthesis via de novo pathway; 5-amino-1-(5-phospho-D-ribosyl)imidazole-4-carboxylate from 5-amino-1-(5-phospho-D-ribosyl)imidazole (carboxylase route): step 1/1.</text>
</comment>
<feature type="compositionally biased region" description="Acidic residues" evidence="10">
    <location>
        <begin position="191"/>
        <end position="220"/>
    </location>
</feature>
<evidence type="ECO:0000256" key="5">
    <source>
        <dbReference type="ARBA" id="ARBA00022741"/>
    </source>
</evidence>
<organism evidence="14 15">
    <name type="scientific">Rhizoctonia solani</name>
    <dbReference type="NCBI Taxonomy" id="456999"/>
    <lineage>
        <taxon>Eukaryota</taxon>
        <taxon>Fungi</taxon>
        <taxon>Dikarya</taxon>
        <taxon>Basidiomycota</taxon>
        <taxon>Agaricomycotina</taxon>
        <taxon>Agaricomycetes</taxon>
        <taxon>Cantharellales</taxon>
        <taxon>Ceratobasidiaceae</taxon>
        <taxon>Rhizoctonia</taxon>
    </lineage>
</organism>
<dbReference type="InterPro" id="IPR001452">
    <property type="entry name" value="SH3_domain"/>
</dbReference>
<feature type="compositionally biased region" description="Basic and acidic residues" evidence="10">
    <location>
        <begin position="367"/>
        <end position="378"/>
    </location>
</feature>
<evidence type="ECO:0000256" key="7">
    <source>
        <dbReference type="ARBA" id="ARBA00022840"/>
    </source>
</evidence>
<dbReference type="Gene3D" id="3.10.20.90">
    <property type="entry name" value="Phosphatidylinositol 3-kinase Catalytic Subunit, Chain A, domain 1"/>
    <property type="match status" value="1"/>
</dbReference>
<keyword evidence="4 8" id="KW-0728">SH3 domain</keyword>
<evidence type="ECO:0000256" key="3">
    <source>
        <dbReference type="ARBA" id="ARBA00021059"/>
    </source>
</evidence>
<dbReference type="Gene3D" id="3.30.470.20">
    <property type="entry name" value="ATP-grasp fold, B domain"/>
    <property type="match status" value="2"/>
</dbReference>
<dbReference type="Gene3D" id="3.40.50.1970">
    <property type="match status" value="1"/>
</dbReference>
<evidence type="ECO:0000259" key="12">
    <source>
        <dbReference type="PROSITE" id="PS50200"/>
    </source>
</evidence>
<evidence type="ECO:0000259" key="11">
    <source>
        <dbReference type="PROSITE" id="PS50002"/>
    </source>
</evidence>
<dbReference type="GO" id="GO:0006189">
    <property type="term" value="P:'de novo' IMP biosynthetic process"/>
    <property type="evidence" value="ECO:0007669"/>
    <property type="project" value="UniProtKB-UniPathway"/>
</dbReference>
<dbReference type="FunFam" id="2.30.30.40:FF:000035">
    <property type="entry name" value="SH3 domain containing protein"/>
    <property type="match status" value="1"/>
</dbReference>
<keyword evidence="6" id="KW-0658">Purine biosynthesis</keyword>
<dbReference type="Proteomes" id="UP000614334">
    <property type="component" value="Unassembled WGS sequence"/>
</dbReference>
<dbReference type="PANTHER" id="PTHR11609">
    <property type="entry name" value="PURINE BIOSYNTHESIS PROTEIN 6/7, PUR6/7"/>
    <property type="match status" value="1"/>
</dbReference>
<evidence type="ECO:0000256" key="4">
    <source>
        <dbReference type="ARBA" id="ARBA00022443"/>
    </source>
</evidence>
<dbReference type="SMART" id="SM00314">
    <property type="entry name" value="RA"/>
    <property type="match status" value="2"/>
</dbReference>
<evidence type="ECO:0000256" key="10">
    <source>
        <dbReference type="SAM" id="MobiDB-lite"/>
    </source>
</evidence>
<feature type="domain" description="Ras-associating" evidence="12">
    <location>
        <begin position="567"/>
        <end position="693"/>
    </location>
</feature>
<dbReference type="InterPro" id="IPR000031">
    <property type="entry name" value="PurE_dom"/>
</dbReference>
<protein>
    <recommendedName>
        <fullName evidence="3">Phosphoribosylaminoimidazole carboxylase</fullName>
        <ecNumber evidence="2">4.1.1.21</ecNumber>
    </recommendedName>
</protein>
<feature type="compositionally biased region" description="Polar residues" evidence="10">
    <location>
        <begin position="255"/>
        <end position="266"/>
    </location>
</feature>
<feature type="compositionally biased region" description="Polar residues" evidence="10">
    <location>
        <begin position="338"/>
        <end position="349"/>
    </location>
</feature>
<feature type="compositionally biased region" description="Acidic residues" evidence="10">
    <location>
        <begin position="236"/>
        <end position="249"/>
    </location>
</feature>
<dbReference type="GO" id="GO:0007165">
    <property type="term" value="P:signal transduction"/>
    <property type="evidence" value="ECO:0007669"/>
    <property type="project" value="InterPro"/>
</dbReference>
<dbReference type="EC" id="4.1.1.21" evidence="2"/>
<dbReference type="GO" id="GO:0046872">
    <property type="term" value="F:metal ion binding"/>
    <property type="evidence" value="ECO:0007669"/>
    <property type="project" value="InterPro"/>
</dbReference>
<feature type="domain" description="SH3" evidence="11">
    <location>
        <begin position="79"/>
        <end position="140"/>
    </location>
</feature>
<dbReference type="SUPFAM" id="SSF51246">
    <property type="entry name" value="Rudiment single hybrid motif"/>
    <property type="match status" value="1"/>
</dbReference>
<dbReference type="SUPFAM" id="SSF52255">
    <property type="entry name" value="N5-CAIR mutase (phosphoribosylaminoimidazole carboxylase, PurE)"/>
    <property type="match status" value="1"/>
</dbReference>
<comment type="caution">
    <text evidence="14">The sequence shown here is derived from an EMBL/GenBank/DDBJ whole genome shotgun (WGS) entry which is preliminary data.</text>
</comment>
<feature type="compositionally biased region" description="Polar residues" evidence="10">
    <location>
        <begin position="449"/>
        <end position="460"/>
    </location>
</feature>
<gene>
    <name evidence="14" type="ORF">RHS01_01721</name>
</gene>
<dbReference type="PROSITE" id="PS50002">
    <property type="entry name" value="SH3"/>
    <property type="match status" value="1"/>
</dbReference>
<feature type="compositionally biased region" description="Basic and acidic residues" evidence="10">
    <location>
        <begin position="160"/>
        <end position="175"/>
    </location>
</feature>
<dbReference type="CDD" id="cd17043">
    <property type="entry name" value="RA"/>
    <property type="match status" value="1"/>
</dbReference>
<feature type="compositionally biased region" description="Basic and acidic residues" evidence="10">
    <location>
        <begin position="418"/>
        <end position="431"/>
    </location>
</feature>
<dbReference type="Pfam" id="PF02222">
    <property type="entry name" value="ATP-grasp"/>
    <property type="match status" value="1"/>
</dbReference>
<evidence type="ECO:0000313" key="14">
    <source>
        <dbReference type="EMBL" id="KAF8760132.1"/>
    </source>
</evidence>
<feature type="domain" description="ATP-grasp" evidence="13">
    <location>
        <begin position="1338"/>
        <end position="1536"/>
    </location>
</feature>
<dbReference type="InterPro" id="IPR003135">
    <property type="entry name" value="ATP-grasp_carboxylate-amine"/>
</dbReference>
<evidence type="ECO:0000256" key="9">
    <source>
        <dbReference type="PROSITE-ProRule" id="PRU00409"/>
    </source>
</evidence>
<feature type="region of interest" description="Disordered" evidence="10">
    <location>
        <begin position="958"/>
        <end position="979"/>
    </location>
</feature>
<evidence type="ECO:0000313" key="15">
    <source>
        <dbReference type="Proteomes" id="UP000614334"/>
    </source>
</evidence>
<evidence type="ECO:0000256" key="6">
    <source>
        <dbReference type="ARBA" id="ARBA00022755"/>
    </source>
</evidence>
<dbReference type="EMBL" id="JACYCF010000002">
    <property type="protein sequence ID" value="KAF8760132.1"/>
    <property type="molecule type" value="Genomic_DNA"/>
</dbReference>
<dbReference type="SMART" id="SM01001">
    <property type="entry name" value="AIRC"/>
    <property type="match status" value="1"/>
</dbReference>
<proteinExistence type="predicted"/>
<dbReference type="SUPFAM" id="SSF50044">
    <property type="entry name" value="SH3-domain"/>
    <property type="match status" value="1"/>
</dbReference>
<dbReference type="PANTHER" id="PTHR11609:SF5">
    <property type="entry name" value="PHOSPHORIBOSYLAMINOIMIDAZOLE CARBOXYLASE"/>
    <property type="match status" value="1"/>
</dbReference>
<evidence type="ECO:0000256" key="2">
    <source>
        <dbReference type="ARBA" id="ARBA00012329"/>
    </source>
</evidence>
<feature type="compositionally biased region" description="Low complexity" evidence="10">
    <location>
        <begin position="275"/>
        <end position="286"/>
    </location>
</feature>
<dbReference type="InterPro" id="IPR029071">
    <property type="entry name" value="Ubiquitin-like_domsf"/>
</dbReference>
<accession>A0A8H7M8L9</accession>
<keyword evidence="5 9" id="KW-0547">Nucleotide-binding</keyword>
<dbReference type="SUPFAM" id="SSF54236">
    <property type="entry name" value="Ubiquitin-like"/>
    <property type="match status" value="1"/>
</dbReference>
<evidence type="ECO:0000256" key="8">
    <source>
        <dbReference type="PROSITE-ProRule" id="PRU00192"/>
    </source>
</evidence>
<feature type="compositionally biased region" description="Basic and acidic residues" evidence="10">
    <location>
        <begin position="313"/>
        <end position="325"/>
    </location>
</feature>
<dbReference type="Pfam" id="PF17769">
    <property type="entry name" value="PurK_C"/>
    <property type="match status" value="1"/>
</dbReference>
<dbReference type="PROSITE" id="PS50200">
    <property type="entry name" value="RA"/>
    <property type="match status" value="1"/>
</dbReference>
<dbReference type="InterPro" id="IPR040686">
    <property type="entry name" value="PurK_C"/>
</dbReference>
<dbReference type="SUPFAM" id="SSF52440">
    <property type="entry name" value="PreATP-grasp domain"/>
    <property type="match status" value="1"/>
</dbReference>
<dbReference type="InterPro" id="IPR036028">
    <property type="entry name" value="SH3-like_dom_sf"/>
</dbReference>
<feature type="compositionally biased region" description="Basic and acidic residues" evidence="10">
    <location>
        <begin position="33"/>
        <end position="46"/>
    </location>
</feature>
<feature type="compositionally biased region" description="Low complexity" evidence="10">
    <location>
        <begin position="350"/>
        <end position="364"/>
    </location>
</feature>
<dbReference type="GO" id="GO:0005524">
    <property type="term" value="F:ATP binding"/>
    <property type="evidence" value="ECO:0007669"/>
    <property type="project" value="UniProtKB-UniRule"/>
</dbReference>
<dbReference type="Gene3D" id="2.30.30.40">
    <property type="entry name" value="SH3 Domains"/>
    <property type="match status" value="1"/>
</dbReference>
<feature type="compositionally biased region" description="Polar residues" evidence="10">
    <location>
        <begin position="480"/>
        <end position="495"/>
    </location>
</feature>
<feature type="compositionally biased region" description="Basic and acidic residues" evidence="10">
    <location>
        <begin position="385"/>
        <end position="410"/>
    </location>
</feature>
<feature type="region of interest" description="Disordered" evidence="10">
    <location>
        <begin position="53"/>
        <end position="72"/>
    </location>
</feature>
<dbReference type="Pfam" id="PF00731">
    <property type="entry name" value="AIRC"/>
    <property type="match status" value="1"/>
</dbReference>
<dbReference type="InterPro" id="IPR016185">
    <property type="entry name" value="PreATP-grasp_dom_sf"/>
</dbReference>
<dbReference type="InterPro" id="IPR000159">
    <property type="entry name" value="RA_dom"/>
</dbReference>
<feature type="region of interest" description="Disordered" evidence="10">
    <location>
        <begin position="153"/>
        <end position="529"/>
    </location>
</feature>
<feature type="region of interest" description="Disordered" evidence="10">
    <location>
        <begin position="718"/>
        <end position="767"/>
    </location>
</feature>
<name>A0A8H7M8L9_9AGAM</name>
<feature type="compositionally biased region" description="Acidic residues" evidence="10">
    <location>
        <begin position="53"/>
        <end position="67"/>
    </location>
</feature>
<reference evidence="14" key="1">
    <citation type="submission" date="2020-09" db="EMBL/GenBank/DDBJ databases">
        <title>Comparative genome analyses of four rice-infecting Rhizoctonia solani isolates reveal extensive enrichment of homogalacturonan modification genes.</title>
        <authorList>
            <person name="Lee D.-Y."/>
            <person name="Jeon J."/>
            <person name="Kim K.-T."/>
            <person name="Cheong K."/>
            <person name="Song H."/>
            <person name="Choi G."/>
            <person name="Ko J."/>
            <person name="Opiyo S.O."/>
            <person name="Zuo S."/>
            <person name="Madhav S."/>
            <person name="Lee Y.-H."/>
            <person name="Wang G.-L."/>
        </authorList>
    </citation>
    <scope>NUCLEOTIDE SEQUENCE</scope>
    <source>
        <strain evidence="14">AG1-IA B2</strain>
    </source>
</reference>
<keyword evidence="7 9" id="KW-0067">ATP-binding</keyword>
<dbReference type="Gene3D" id="3.30.1490.20">
    <property type="entry name" value="ATP-grasp fold, A domain"/>
    <property type="match status" value="1"/>
</dbReference>
<dbReference type="InterPro" id="IPR054350">
    <property type="entry name" value="PurT/PurK_preATP-grasp"/>
</dbReference>
<dbReference type="Pfam" id="PF00788">
    <property type="entry name" value="RA"/>
    <property type="match status" value="1"/>
</dbReference>
<dbReference type="SMART" id="SM00326">
    <property type="entry name" value="SH3"/>
    <property type="match status" value="1"/>
</dbReference>
<feature type="region of interest" description="Disordered" evidence="10">
    <location>
        <begin position="1"/>
        <end position="48"/>
    </location>
</feature>
<dbReference type="GO" id="GO:0004638">
    <property type="term" value="F:phosphoribosylaminoimidazole carboxylase activity"/>
    <property type="evidence" value="ECO:0007669"/>
    <property type="project" value="UniProtKB-EC"/>
</dbReference>
<dbReference type="Pfam" id="PF00018">
    <property type="entry name" value="SH3_1"/>
    <property type="match status" value="1"/>
</dbReference>
<evidence type="ECO:0000259" key="13">
    <source>
        <dbReference type="PROSITE" id="PS50975"/>
    </source>
</evidence>
<dbReference type="InterPro" id="IPR013815">
    <property type="entry name" value="ATP_grasp_subdomain_1"/>
</dbReference>
<dbReference type="PROSITE" id="PS50975">
    <property type="entry name" value="ATP_GRASP"/>
    <property type="match status" value="1"/>
</dbReference>
<dbReference type="SUPFAM" id="SSF56059">
    <property type="entry name" value="Glutathione synthetase ATP-binding domain-like"/>
    <property type="match status" value="1"/>
</dbReference>
<dbReference type="UniPathway" id="UPA00074">
    <property type="reaction ID" value="UER00130"/>
</dbReference>
<dbReference type="Gene3D" id="3.40.50.20">
    <property type="match status" value="1"/>
</dbReference>
<evidence type="ECO:0000256" key="1">
    <source>
        <dbReference type="ARBA" id="ARBA00004747"/>
    </source>
</evidence>
<dbReference type="InterPro" id="IPR011761">
    <property type="entry name" value="ATP-grasp"/>
</dbReference>
<dbReference type="Pfam" id="PF22660">
    <property type="entry name" value="RS_preATP-grasp-like"/>
    <property type="match status" value="1"/>
</dbReference>
<feature type="compositionally biased region" description="Basic and acidic residues" evidence="10">
    <location>
        <begin position="12"/>
        <end position="26"/>
    </location>
</feature>
<dbReference type="InterPro" id="IPR011054">
    <property type="entry name" value="Rudment_hybrid_motif"/>
</dbReference>